<organism evidence="1 2">
    <name type="scientific">Listeria booriae</name>
    <dbReference type="NCBI Taxonomy" id="1552123"/>
    <lineage>
        <taxon>Bacteria</taxon>
        <taxon>Bacillati</taxon>
        <taxon>Bacillota</taxon>
        <taxon>Bacilli</taxon>
        <taxon>Bacillales</taxon>
        <taxon>Listeriaceae</taxon>
        <taxon>Listeria</taxon>
    </lineage>
</organism>
<dbReference type="Proteomes" id="UP000546806">
    <property type="component" value="Unassembled WGS sequence"/>
</dbReference>
<accession>A0A842D189</accession>
<proteinExistence type="predicted"/>
<dbReference type="Pfam" id="PF07410">
    <property type="entry name" value="Phage_Gp111"/>
    <property type="match status" value="1"/>
</dbReference>
<sequence>MNVMKEAWRIAKEAVLFNGVGTAKEYFAESLKLAWAQYKSMKVEMTSKRWEKGNHSRQYITVKVKMNAVGFTKVQYFENEGLAKFDGYYDLNSGTLHTTTKKVSSMNNLVVRDALEMKLDELIQNEQNKASESHEKVSRFDILCDAALTMSDEDFEDMYDLPREFYL</sequence>
<dbReference type="InterPro" id="IPR010878">
    <property type="entry name" value="Gp111"/>
</dbReference>
<dbReference type="EMBL" id="JAARWW010000005">
    <property type="protein sequence ID" value="MBC2004622.1"/>
    <property type="molecule type" value="Genomic_DNA"/>
</dbReference>
<name>A0A842D189_9LIST</name>
<reference evidence="1 2" key="1">
    <citation type="submission" date="2020-03" db="EMBL/GenBank/DDBJ databases">
        <title>Soil Listeria distribution.</title>
        <authorList>
            <person name="Liao J."/>
            <person name="Wiedmann M."/>
        </authorList>
    </citation>
    <scope>NUCLEOTIDE SEQUENCE [LARGE SCALE GENOMIC DNA]</scope>
    <source>
        <strain evidence="1 2">FSL L7-0435</strain>
    </source>
</reference>
<dbReference type="AlphaFoldDB" id="A0A842D189"/>
<evidence type="ECO:0000313" key="2">
    <source>
        <dbReference type="Proteomes" id="UP000546806"/>
    </source>
</evidence>
<comment type="caution">
    <text evidence="1">The sequence shown here is derived from an EMBL/GenBank/DDBJ whole genome shotgun (WGS) entry which is preliminary data.</text>
</comment>
<protein>
    <recommendedName>
        <fullName evidence="3">Phage protein</fullName>
    </recommendedName>
</protein>
<evidence type="ECO:0008006" key="3">
    <source>
        <dbReference type="Google" id="ProtNLM"/>
    </source>
</evidence>
<evidence type="ECO:0000313" key="1">
    <source>
        <dbReference type="EMBL" id="MBC2004622.1"/>
    </source>
</evidence>
<dbReference type="RefSeq" id="WP_185533632.1">
    <property type="nucleotide sequence ID" value="NZ_JAARWW010000005.1"/>
</dbReference>
<gene>
    <name evidence="1" type="ORF">HCA78_12630</name>
</gene>